<comment type="similarity">
    <text evidence="1">Belongs to the FGGY kinase family.</text>
</comment>
<keyword evidence="2" id="KW-0808">Transferase</keyword>
<dbReference type="InterPro" id="IPR050406">
    <property type="entry name" value="FGGY_Carb_Kinase"/>
</dbReference>
<dbReference type="InterPro" id="IPR018484">
    <property type="entry name" value="FGGY_N"/>
</dbReference>
<feature type="domain" description="Carbohydrate kinase FGGY C-terminal" evidence="8">
    <location>
        <begin position="255"/>
        <end position="446"/>
    </location>
</feature>
<dbReference type="RefSeq" id="WP_015895746.1">
    <property type="nucleotide sequence ID" value="NC_012483.1"/>
</dbReference>
<dbReference type="FunCoup" id="C1F155">
    <property type="interactions" value="104"/>
</dbReference>
<name>C1F155_ACIC5</name>
<organism evidence="9 10">
    <name type="scientific">Acidobacterium capsulatum (strain ATCC 51196 / DSM 11244 / BCRC 80197 / JCM 7670 / NBRC 15755 / NCIMB 13165 / 161)</name>
    <dbReference type="NCBI Taxonomy" id="240015"/>
    <lineage>
        <taxon>Bacteria</taxon>
        <taxon>Pseudomonadati</taxon>
        <taxon>Acidobacteriota</taxon>
        <taxon>Terriglobia</taxon>
        <taxon>Terriglobales</taxon>
        <taxon>Acidobacteriaceae</taxon>
        <taxon>Acidobacterium</taxon>
    </lineage>
</organism>
<evidence type="ECO:0000256" key="6">
    <source>
        <dbReference type="ARBA" id="ARBA00023308"/>
    </source>
</evidence>
<evidence type="ECO:0000313" key="9">
    <source>
        <dbReference type="EMBL" id="ACO31869.1"/>
    </source>
</evidence>
<keyword evidence="6" id="KW-0684">Rhamnose metabolism</keyword>
<gene>
    <name evidence="9" type="ordered locus">ACP_0559</name>
</gene>
<dbReference type="Pfam" id="PF00370">
    <property type="entry name" value="FGGY_N"/>
    <property type="match status" value="1"/>
</dbReference>
<evidence type="ECO:0000256" key="3">
    <source>
        <dbReference type="ARBA" id="ARBA00022741"/>
    </source>
</evidence>
<dbReference type="KEGG" id="aca:ACP_0559"/>
<dbReference type="InParanoid" id="C1F155"/>
<dbReference type="CDD" id="cd07771">
    <property type="entry name" value="ASKHA_NBD_FGGY_RhaB-like"/>
    <property type="match status" value="1"/>
</dbReference>
<dbReference type="GO" id="GO:0019301">
    <property type="term" value="P:rhamnose catabolic process"/>
    <property type="evidence" value="ECO:0007669"/>
    <property type="project" value="InterPro"/>
</dbReference>
<evidence type="ECO:0000259" key="8">
    <source>
        <dbReference type="Pfam" id="PF02782"/>
    </source>
</evidence>
<evidence type="ECO:0000259" key="7">
    <source>
        <dbReference type="Pfam" id="PF00370"/>
    </source>
</evidence>
<dbReference type="STRING" id="240015.ACP_0559"/>
<dbReference type="HOGENOM" id="CLU_039395_0_1_0"/>
<keyword evidence="5" id="KW-0067">ATP-binding</keyword>
<reference evidence="9 10" key="1">
    <citation type="journal article" date="2009" name="Appl. Environ. Microbiol.">
        <title>Three genomes from the phylum Acidobacteria provide insight into the lifestyles of these microorganisms in soils.</title>
        <authorList>
            <person name="Ward N.L."/>
            <person name="Challacombe J.F."/>
            <person name="Janssen P.H."/>
            <person name="Henrissat B."/>
            <person name="Coutinho P.M."/>
            <person name="Wu M."/>
            <person name="Xie G."/>
            <person name="Haft D.H."/>
            <person name="Sait M."/>
            <person name="Badger J."/>
            <person name="Barabote R.D."/>
            <person name="Bradley B."/>
            <person name="Brettin T.S."/>
            <person name="Brinkac L.M."/>
            <person name="Bruce D."/>
            <person name="Creasy T."/>
            <person name="Daugherty S.C."/>
            <person name="Davidsen T.M."/>
            <person name="DeBoy R.T."/>
            <person name="Detter J.C."/>
            <person name="Dodson R.J."/>
            <person name="Durkin A.S."/>
            <person name="Ganapathy A."/>
            <person name="Gwinn-Giglio M."/>
            <person name="Han C.S."/>
            <person name="Khouri H."/>
            <person name="Kiss H."/>
            <person name="Kothari S.P."/>
            <person name="Madupu R."/>
            <person name="Nelson K.E."/>
            <person name="Nelson W.C."/>
            <person name="Paulsen I."/>
            <person name="Penn K."/>
            <person name="Ren Q."/>
            <person name="Rosovitz M.J."/>
            <person name="Selengut J.D."/>
            <person name="Shrivastava S."/>
            <person name="Sullivan S.A."/>
            <person name="Tapia R."/>
            <person name="Thompson L.S."/>
            <person name="Watkins K.L."/>
            <person name="Yang Q."/>
            <person name="Yu C."/>
            <person name="Zafar N."/>
            <person name="Zhou L."/>
            <person name="Kuske C.R."/>
        </authorList>
    </citation>
    <scope>NUCLEOTIDE SEQUENCE [LARGE SCALE GENOMIC DNA]</scope>
    <source>
        <strain evidence="10">ATCC 51196 / DSM 11244 / BCRC 80197 / JCM 7670 / NBRC 15755 / NCIMB 13165 / 161</strain>
    </source>
</reference>
<dbReference type="AlphaFoldDB" id="C1F155"/>
<dbReference type="InterPro" id="IPR043129">
    <property type="entry name" value="ATPase_NBD"/>
</dbReference>
<protein>
    <submittedName>
        <fullName evidence="9">Rhamnulokinase</fullName>
    </submittedName>
</protein>
<dbReference type="SUPFAM" id="SSF53067">
    <property type="entry name" value="Actin-like ATPase domain"/>
    <property type="match status" value="2"/>
</dbReference>
<dbReference type="InterPro" id="IPR013449">
    <property type="entry name" value="Rhamnulokinase"/>
</dbReference>
<keyword evidence="3" id="KW-0547">Nucleotide-binding</keyword>
<evidence type="ECO:0000256" key="1">
    <source>
        <dbReference type="ARBA" id="ARBA00009156"/>
    </source>
</evidence>
<accession>C1F155</accession>
<evidence type="ECO:0000313" key="10">
    <source>
        <dbReference type="Proteomes" id="UP000002207"/>
    </source>
</evidence>
<dbReference type="PANTHER" id="PTHR43095">
    <property type="entry name" value="SUGAR KINASE"/>
    <property type="match status" value="1"/>
</dbReference>
<dbReference type="eggNOG" id="COG1070">
    <property type="taxonomic scope" value="Bacteria"/>
</dbReference>
<dbReference type="Gene3D" id="3.30.420.40">
    <property type="match status" value="2"/>
</dbReference>
<keyword evidence="10" id="KW-1185">Reference proteome</keyword>
<sequence length="475" mass="51545">MSSRPALVAIDLGAESCRVSLLQWQGDSPAIRMVHRFANGPITEGQSVRWDLDRICRELDHGLRQCAELASEGIASIGVTGWAVDYVRLDPQGQPFAQPYCYRDARTQDAMAEVHARIGAERLYSIAGVQIQPINTVYQLYADKLSGIPSSMPWVNLPEYILHWLGAPRVGEYTNASHTALVDTTTEQWSSEVFAALGLDRAAAPEIVSPGTVLGPVKNHLRALPAFAQTQLIAPACHDTASAIAAIATQDNTWAYISSGTWSLVGTLLPSSHKTPDACHLGFTNLGAATGDILFHRGIPGMWLLRQCMNVWEETTPCSVESMIEEAQKLPQPGYALHLDDESFLLPGHMPERINAQLRARGIAPLPPGCDAAPRYANLIFHSLADRYAALLRSLHTMTGKSLDCICVVGGGSRNEFLNALTSQAARVPVQRCSAESSTLGNFAVQWARLEHASQPIDAALLTPYARQLTAVVPQ</sequence>
<dbReference type="GO" id="GO:0008993">
    <property type="term" value="F:rhamnulokinase activity"/>
    <property type="evidence" value="ECO:0007669"/>
    <property type="project" value="InterPro"/>
</dbReference>
<evidence type="ECO:0000256" key="4">
    <source>
        <dbReference type="ARBA" id="ARBA00022777"/>
    </source>
</evidence>
<evidence type="ECO:0000256" key="5">
    <source>
        <dbReference type="ARBA" id="ARBA00022840"/>
    </source>
</evidence>
<dbReference type="Proteomes" id="UP000002207">
    <property type="component" value="Chromosome"/>
</dbReference>
<evidence type="ECO:0000256" key="2">
    <source>
        <dbReference type="ARBA" id="ARBA00022679"/>
    </source>
</evidence>
<dbReference type="Pfam" id="PF02782">
    <property type="entry name" value="FGGY_C"/>
    <property type="match status" value="1"/>
</dbReference>
<keyword evidence="4 9" id="KW-0418">Kinase</keyword>
<dbReference type="EMBL" id="CP001472">
    <property type="protein sequence ID" value="ACO31869.1"/>
    <property type="molecule type" value="Genomic_DNA"/>
</dbReference>
<proteinExistence type="inferred from homology"/>
<dbReference type="InterPro" id="IPR018485">
    <property type="entry name" value="FGGY_C"/>
</dbReference>
<feature type="domain" description="Carbohydrate kinase FGGY N-terminal" evidence="7">
    <location>
        <begin position="8"/>
        <end position="243"/>
    </location>
</feature>
<dbReference type="GO" id="GO:0005524">
    <property type="term" value="F:ATP binding"/>
    <property type="evidence" value="ECO:0007669"/>
    <property type="project" value="UniProtKB-KW"/>
</dbReference>